<evidence type="ECO:0000259" key="5">
    <source>
        <dbReference type="PROSITE" id="PS50018"/>
    </source>
</evidence>
<evidence type="ECO:0000259" key="4">
    <source>
        <dbReference type="PROSITE" id="PS50004"/>
    </source>
</evidence>
<dbReference type="Proteomes" id="UP001142055">
    <property type="component" value="Chromosome 1"/>
</dbReference>
<dbReference type="Gene3D" id="2.30.29.30">
    <property type="entry name" value="Pleckstrin-homology domain (PH domain)/Phosphotyrosine-binding domain (PTB)"/>
    <property type="match status" value="1"/>
</dbReference>
<dbReference type="PROSITE" id="PS50004">
    <property type="entry name" value="C2"/>
    <property type="match status" value="2"/>
</dbReference>
<name>A0A9Q0RRJ0_BLOTA</name>
<dbReference type="SMART" id="SM00233">
    <property type="entry name" value="PH"/>
    <property type="match status" value="1"/>
</dbReference>
<dbReference type="PROSITE" id="PS50003">
    <property type="entry name" value="PH_DOMAIN"/>
    <property type="match status" value="1"/>
</dbReference>
<dbReference type="GO" id="GO:0005096">
    <property type="term" value="F:GTPase activator activity"/>
    <property type="evidence" value="ECO:0007669"/>
    <property type="project" value="UniProtKB-KW"/>
</dbReference>
<accession>A0A9Q0RRJ0</accession>
<dbReference type="SMART" id="SM00239">
    <property type="entry name" value="C2"/>
    <property type="match status" value="2"/>
</dbReference>
<comment type="caution">
    <text evidence="6">The sequence shown here is derived from an EMBL/GenBank/DDBJ whole genome shotgun (WGS) entry which is preliminary data.</text>
</comment>
<gene>
    <name evidence="6" type="ORF">RDWZM_002414</name>
</gene>
<dbReference type="SUPFAM" id="SSF49562">
    <property type="entry name" value="C2 domain (Calcium/lipid-binding domain, CaLB)"/>
    <property type="match status" value="2"/>
</dbReference>
<dbReference type="OMA" id="CKEEYMA"/>
<keyword evidence="7" id="KW-1185">Reference proteome</keyword>
<organism evidence="6 7">
    <name type="scientific">Blomia tropicalis</name>
    <name type="common">Mite</name>
    <dbReference type="NCBI Taxonomy" id="40697"/>
    <lineage>
        <taxon>Eukaryota</taxon>
        <taxon>Metazoa</taxon>
        <taxon>Ecdysozoa</taxon>
        <taxon>Arthropoda</taxon>
        <taxon>Chelicerata</taxon>
        <taxon>Arachnida</taxon>
        <taxon>Acari</taxon>
        <taxon>Acariformes</taxon>
        <taxon>Sarcoptiformes</taxon>
        <taxon>Astigmata</taxon>
        <taxon>Glycyphagoidea</taxon>
        <taxon>Echimyopodidae</taxon>
        <taxon>Blomia</taxon>
    </lineage>
</organism>
<protein>
    <submittedName>
        <fullName evidence="6">Uncharacterized protein</fullName>
    </submittedName>
</protein>
<proteinExistence type="predicted"/>
<dbReference type="InterPro" id="IPR001849">
    <property type="entry name" value="PH_domain"/>
</dbReference>
<reference evidence="6" key="1">
    <citation type="submission" date="2022-12" db="EMBL/GenBank/DDBJ databases">
        <title>Genome assemblies of Blomia tropicalis.</title>
        <authorList>
            <person name="Cui Y."/>
        </authorList>
    </citation>
    <scope>NUCLEOTIDE SEQUENCE</scope>
    <source>
        <tissue evidence="6">Adult mites</tissue>
    </source>
</reference>
<feature type="domain" description="C2" evidence="4">
    <location>
        <begin position="130"/>
        <end position="267"/>
    </location>
</feature>
<dbReference type="PROSITE" id="PS50018">
    <property type="entry name" value="RAS_GTPASE_ACTIV_2"/>
    <property type="match status" value="1"/>
</dbReference>
<dbReference type="InterPro" id="IPR001936">
    <property type="entry name" value="RasGAP_dom"/>
</dbReference>
<dbReference type="PANTHER" id="PTHR10194">
    <property type="entry name" value="RAS GTPASE-ACTIVATING PROTEINS"/>
    <property type="match status" value="1"/>
</dbReference>
<dbReference type="AlphaFoldDB" id="A0A9Q0RRJ0"/>
<dbReference type="InterPro" id="IPR039360">
    <property type="entry name" value="Ras_GTPase"/>
</dbReference>
<dbReference type="Pfam" id="PF00616">
    <property type="entry name" value="RasGAP"/>
    <property type="match status" value="1"/>
</dbReference>
<feature type="domain" description="C2" evidence="4">
    <location>
        <begin position="1"/>
        <end position="119"/>
    </location>
</feature>
<dbReference type="CDD" id="cd05128">
    <property type="entry name" value="RasGAP_GAP1_like"/>
    <property type="match status" value="1"/>
</dbReference>
<dbReference type="Pfam" id="PF00168">
    <property type="entry name" value="C2"/>
    <property type="match status" value="2"/>
</dbReference>
<feature type="domain" description="PH" evidence="3">
    <location>
        <begin position="582"/>
        <end position="679"/>
    </location>
</feature>
<dbReference type="EMBL" id="JAPWDV010000001">
    <property type="protein sequence ID" value="KAJ6223869.1"/>
    <property type="molecule type" value="Genomic_DNA"/>
</dbReference>
<dbReference type="PANTHER" id="PTHR10194:SF148">
    <property type="entry name" value="GTPASE-ACTIVATING PROTEIN"/>
    <property type="match status" value="1"/>
</dbReference>
<keyword evidence="1" id="KW-0343">GTPase activation</keyword>
<feature type="domain" description="Ras-GAP" evidence="5">
    <location>
        <begin position="332"/>
        <end position="527"/>
    </location>
</feature>
<dbReference type="Gene3D" id="2.60.40.150">
    <property type="entry name" value="C2 domain"/>
    <property type="match status" value="2"/>
</dbReference>
<dbReference type="InterPro" id="IPR011993">
    <property type="entry name" value="PH-like_dom_sf"/>
</dbReference>
<evidence type="ECO:0000313" key="6">
    <source>
        <dbReference type="EMBL" id="KAJ6223869.1"/>
    </source>
</evidence>
<evidence type="ECO:0000256" key="2">
    <source>
        <dbReference type="SAM" id="MobiDB-lite"/>
    </source>
</evidence>
<dbReference type="InterPro" id="IPR000008">
    <property type="entry name" value="C2_dom"/>
</dbReference>
<evidence type="ECO:0000256" key="1">
    <source>
        <dbReference type="ARBA" id="ARBA00022468"/>
    </source>
</evidence>
<evidence type="ECO:0000313" key="7">
    <source>
        <dbReference type="Proteomes" id="UP001142055"/>
    </source>
</evidence>
<dbReference type="Pfam" id="PF00169">
    <property type="entry name" value="PH"/>
    <property type="match status" value="1"/>
</dbReference>
<feature type="region of interest" description="Disordered" evidence="2">
    <location>
        <begin position="706"/>
        <end position="728"/>
    </location>
</feature>
<sequence length="835" mass="96679">MINQTMEEENVRFIQQLKIRIGEGKNLQPKSGSNWLKDCFCVIRLDREEIFRTQCSNEKTLNPFFGEEFYFDIPRLFRFLSIYLYEREKTVNTIRNRPIGKVTIRRSQLVRFPSDELWFPLLPANYDSEIEGKINLLIEPKYIFKTNSLAIIVNVYECQDLSPDCCDSHVVINLKLSDNKVLNRRSKVKKRTSHPQYNESFYFEIPLSKYCFDNSECQYMCHRLLATSELTIFVKHDSCGRSGNAFLGEVRIPLSKYELNESHKAWYYLQPKSIVTKSGPNLGSLRLRLDYISDYVFSSQRYDSFRKLLLLSPEVRPITSSVAFLLGEFILNKADAAQPLIKIFLYYNKLVPLIRFLAQYEILKVTDVNTIFRGNSLASKCIDELMKLVGKRYLHDTLKKSVEMIILEQKQCEIDPNRINQVNDSLESNMNNLKRYISDVYFAIIQSTSRCPPIMCQVFNVLKELAIDSFPNNKEVNYYVISGFVFLRFFVPAILNPRLFELTDLQINTQTNRTFTLISKTIQSIGNLVVSKKNTPLIKENYMISLYKDFINDEHIIKTKKFLEMISSCQIRISKDVPLEPIILKESIMYKKSKYKRIGFGTTFKKRYFCLTTQYFSYSKAKNKIPLLKLPIEEITVNRDGCQIKNTFQIVHSKCTLHIQAMNCVQEKEWLDILTRIIEFNHQSQSSINNRNNFLTNGSLIVPSNYNGEGSSSSNGGGGDSSHSSIAPDLSIHIDPDRELERIHRLFVANQSNMDSIIEACELGLNSVKIYKGHGKVHPSQFMIEDEQCTILPTLMQLKDCVTQLEHCHQRYLESIHGTECSPIEVDSYTNGSLV</sequence>
<evidence type="ECO:0000259" key="3">
    <source>
        <dbReference type="PROSITE" id="PS50003"/>
    </source>
</evidence>
<dbReference type="InterPro" id="IPR035892">
    <property type="entry name" value="C2_domain_sf"/>
</dbReference>
<dbReference type="Gene3D" id="1.10.506.10">
    <property type="entry name" value="GTPase Activation - p120gap, domain 1"/>
    <property type="match status" value="2"/>
</dbReference>
<dbReference type="InterPro" id="IPR008936">
    <property type="entry name" value="Rho_GTPase_activation_prot"/>
</dbReference>
<dbReference type="SMART" id="SM00323">
    <property type="entry name" value="RasGAP"/>
    <property type="match status" value="1"/>
</dbReference>
<dbReference type="SUPFAM" id="SSF50729">
    <property type="entry name" value="PH domain-like"/>
    <property type="match status" value="1"/>
</dbReference>
<dbReference type="SUPFAM" id="SSF48350">
    <property type="entry name" value="GTPase activation domain, GAP"/>
    <property type="match status" value="1"/>
</dbReference>